<dbReference type="InterPro" id="IPR016053">
    <property type="entry name" value="Haem_Oase-like"/>
</dbReference>
<dbReference type="SUPFAM" id="SSF48613">
    <property type="entry name" value="Heme oxygenase-like"/>
    <property type="match status" value="1"/>
</dbReference>
<gene>
    <name evidence="1" type="ORF">BCF58_0640</name>
</gene>
<comment type="caution">
    <text evidence="1">The sequence shown here is derived from an EMBL/GenBank/DDBJ whole genome shotgun (WGS) entry which is preliminary data.</text>
</comment>
<accession>A0A495SMB9</accession>
<dbReference type="Pfam" id="PF01126">
    <property type="entry name" value="Heme_oxygenase"/>
    <property type="match status" value="1"/>
</dbReference>
<dbReference type="RefSeq" id="WP_228434717.1">
    <property type="nucleotide sequence ID" value="NZ_RBXB01000001.1"/>
</dbReference>
<dbReference type="Proteomes" id="UP000272428">
    <property type="component" value="Unassembled WGS sequence"/>
</dbReference>
<dbReference type="Gene3D" id="1.20.910.10">
    <property type="entry name" value="Heme oxygenase-like"/>
    <property type="match status" value="1"/>
</dbReference>
<dbReference type="GO" id="GO:0006788">
    <property type="term" value="P:heme oxidation"/>
    <property type="evidence" value="ECO:0007669"/>
    <property type="project" value="InterPro"/>
</dbReference>
<dbReference type="AlphaFoldDB" id="A0A495SMB9"/>
<protein>
    <submittedName>
        <fullName evidence="1">Heme oxygenase</fullName>
    </submittedName>
</protein>
<evidence type="ECO:0000313" key="1">
    <source>
        <dbReference type="EMBL" id="RKT01421.1"/>
    </source>
</evidence>
<evidence type="ECO:0000313" key="2">
    <source>
        <dbReference type="Proteomes" id="UP000272428"/>
    </source>
</evidence>
<dbReference type="EMBL" id="RBXB01000001">
    <property type="protein sequence ID" value="RKT01421.1"/>
    <property type="molecule type" value="Genomic_DNA"/>
</dbReference>
<name>A0A495SMB9_9FLAO</name>
<dbReference type="GO" id="GO:0004392">
    <property type="term" value="F:heme oxygenase (decyclizing) activity"/>
    <property type="evidence" value="ECO:0007669"/>
    <property type="project" value="InterPro"/>
</dbReference>
<keyword evidence="2" id="KW-1185">Reference proteome</keyword>
<dbReference type="InterPro" id="IPR016084">
    <property type="entry name" value="Haem_Oase-like_multi-hlx"/>
</dbReference>
<proteinExistence type="predicted"/>
<dbReference type="CDD" id="cd19166">
    <property type="entry name" value="HemeO-bac"/>
    <property type="match status" value="1"/>
</dbReference>
<reference evidence="1 2" key="1">
    <citation type="submission" date="2018-10" db="EMBL/GenBank/DDBJ databases">
        <title>Genomic Encyclopedia of Archaeal and Bacterial Type Strains, Phase II (KMG-II): from individual species to whole genera.</title>
        <authorList>
            <person name="Goeker M."/>
        </authorList>
    </citation>
    <scope>NUCLEOTIDE SEQUENCE [LARGE SCALE GENOMIC DNA]</scope>
    <source>
        <strain evidence="1 2">DSM 14219</strain>
    </source>
</reference>
<sequence length="191" mass="22300">MKNSLNLMMVSEYLKQNTAEYHDAAEKLFNSEKIFNKTFTLEDYKKIIHINYLMLLHSEDKIFKSLSYRFSEKLQLNQRRKLPLIQKDLKSLSLQNRTATYTLEIENEHEALGMLYVIEGSTLGGNVIARQLSKTEGFDDITFNFFGCYQENTGSMWKVFKDVLDSEVSKENYEEVLSGAKKIYTFLLNVN</sequence>
<organism evidence="1 2">
    <name type="scientific">Chryseobacterium defluvii</name>
    <dbReference type="NCBI Taxonomy" id="160396"/>
    <lineage>
        <taxon>Bacteria</taxon>
        <taxon>Pseudomonadati</taxon>
        <taxon>Bacteroidota</taxon>
        <taxon>Flavobacteriia</taxon>
        <taxon>Flavobacteriales</taxon>
        <taxon>Weeksellaceae</taxon>
        <taxon>Chryseobacterium group</taxon>
        <taxon>Chryseobacterium</taxon>
    </lineage>
</organism>